<feature type="domain" description="Transport-associated OB type 2" evidence="4">
    <location>
        <begin position="94"/>
        <end position="167"/>
    </location>
</feature>
<sequence length="174" mass="20022">MDEPLSSLDAGLRDEMRVELVRIFKQLGMTVVYVTHDQMEAMSMADQIVILKDGRCEQQGIPETLYNEPVSEYVAKFMGSANILRGDMHIGSLFIRPEDVQIVLGMEEMAVPIEMEELSGTVVLASYQGQKYRYFVDIPMYERPIEVTHNEKIKVGESVRLWIPIHKWREIQSV</sequence>
<dbReference type="PANTHER" id="PTHR43875">
    <property type="entry name" value="MALTODEXTRIN IMPORT ATP-BINDING PROTEIN MSMX"/>
    <property type="match status" value="1"/>
</dbReference>
<dbReference type="Gene3D" id="3.40.50.300">
    <property type="entry name" value="P-loop containing nucleotide triphosphate hydrolases"/>
    <property type="match status" value="1"/>
</dbReference>
<dbReference type="Pfam" id="PF08402">
    <property type="entry name" value="TOBE_2"/>
    <property type="match status" value="1"/>
</dbReference>
<dbReference type="InterPro" id="IPR047641">
    <property type="entry name" value="ABC_transpr_MalK/UgpC-like"/>
</dbReference>
<protein>
    <submittedName>
        <fullName evidence="5">TOBE domain-containing protein</fullName>
    </submittedName>
</protein>
<evidence type="ECO:0000313" key="6">
    <source>
        <dbReference type="Proteomes" id="UP001260980"/>
    </source>
</evidence>
<comment type="caution">
    <text evidence="5">The sequence shown here is derived from an EMBL/GenBank/DDBJ whole genome shotgun (WGS) entry which is preliminary data.</text>
</comment>
<keyword evidence="6" id="KW-1185">Reference proteome</keyword>
<proteinExistence type="predicted"/>
<dbReference type="PANTHER" id="PTHR43875:SF15">
    <property type="entry name" value="TREHALOSE IMPORT ATP-BINDING PROTEIN SUGC"/>
    <property type="match status" value="1"/>
</dbReference>
<dbReference type="EMBL" id="JAWCUD010000024">
    <property type="protein sequence ID" value="MDU0206368.1"/>
    <property type="molecule type" value="Genomic_DNA"/>
</dbReference>
<dbReference type="SUPFAM" id="SSF50331">
    <property type="entry name" value="MOP-like"/>
    <property type="match status" value="1"/>
</dbReference>
<dbReference type="InterPro" id="IPR008995">
    <property type="entry name" value="Mo/tungstate-bd_C_term_dom"/>
</dbReference>
<evidence type="ECO:0000259" key="4">
    <source>
        <dbReference type="Pfam" id="PF08402"/>
    </source>
</evidence>
<dbReference type="InterPro" id="IPR013611">
    <property type="entry name" value="Transp-assoc_OB_typ2"/>
</dbReference>
<dbReference type="Proteomes" id="UP001260980">
    <property type="component" value="Unassembled WGS sequence"/>
</dbReference>
<evidence type="ECO:0000256" key="2">
    <source>
        <dbReference type="ARBA" id="ARBA00022967"/>
    </source>
</evidence>
<evidence type="ECO:0000313" key="5">
    <source>
        <dbReference type="EMBL" id="MDU0206368.1"/>
    </source>
</evidence>
<keyword evidence="3" id="KW-0472">Membrane</keyword>
<keyword evidence="2" id="KW-1278">Translocase</keyword>
<dbReference type="InterPro" id="IPR027417">
    <property type="entry name" value="P-loop_NTPase"/>
</dbReference>
<gene>
    <name evidence="5" type="ORF">RQP52_35450</name>
</gene>
<organism evidence="5 6">
    <name type="scientific">Paenibacillus violae</name>
    <dbReference type="NCBI Taxonomy" id="3077234"/>
    <lineage>
        <taxon>Bacteria</taxon>
        <taxon>Bacillati</taxon>
        <taxon>Bacillota</taxon>
        <taxon>Bacilli</taxon>
        <taxon>Bacillales</taxon>
        <taxon>Paenibacillaceae</taxon>
        <taxon>Paenibacillus</taxon>
    </lineage>
</organism>
<name>A0ABU3RPZ8_9BACL</name>
<accession>A0ABU3RPZ8</accession>
<keyword evidence="1" id="KW-1003">Cell membrane</keyword>
<dbReference type="RefSeq" id="WP_315956177.1">
    <property type="nucleotide sequence ID" value="NZ_JAWCUD010000024.1"/>
</dbReference>
<reference evidence="5 6" key="1">
    <citation type="submission" date="2023-10" db="EMBL/GenBank/DDBJ databases">
        <title>Paenibacillus strain PFR10 Genome sequencing and assembly.</title>
        <authorList>
            <person name="Kim I."/>
        </authorList>
    </citation>
    <scope>NUCLEOTIDE SEQUENCE [LARGE SCALE GENOMIC DNA]</scope>
    <source>
        <strain evidence="5 6">PFR10</strain>
    </source>
</reference>
<dbReference type="SUPFAM" id="SSF52540">
    <property type="entry name" value="P-loop containing nucleoside triphosphate hydrolases"/>
    <property type="match status" value="1"/>
</dbReference>
<evidence type="ECO:0000256" key="3">
    <source>
        <dbReference type="ARBA" id="ARBA00023136"/>
    </source>
</evidence>
<evidence type="ECO:0000256" key="1">
    <source>
        <dbReference type="ARBA" id="ARBA00022475"/>
    </source>
</evidence>